<dbReference type="InterPro" id="IPR015813">
    <property type="entry name" value="Pyrv/PenolPyrv_kinase-like_dom"/>
</dbReference>
<dbReference type="InterPro" id="IPR009215">
    <property type="entry name" value="TIM-br_IGPS-like"/>
</dbReference>
<accession>A0A5J5F3C0</accession>
<sequence length="283" mass="29666">MPRPTNGREALARLHATIATGNAILGAGAGIGLTAKCLEAAGTDLIIIYNSGRFRMAGRGSLAGLLPYGDANAILLSMASEVLPIVAHTPVLAGVCGTDPFRHIPSFLKQLKELGFCGVQNFPTVGLYDGRFRQNLEETGMGYGLEVDMIREAHKLDLLTSPYVFTAAEAVAMAEAGADVVVIHLGLTTKGKIGAATATTLEESVKVVQEIADAARGVKREGQDEVIVLVHGGPVAEKEDAEFVLGRTTGVKGFFGASSLERLPVEVAVEEAARGFKGIAIRQ</sequence>
<gene>
    <name evidence="2" type="ORF">FN846DRAFT_897917</name>
</gene>
<evidence type="ECO:0000313" key="2">
    <source>
        <dbReference type="EMBL" id="KAA8910704.1"/>
    </source>
</evidence>
<dbReference type="OrthoDB" id="10264588at2759"/>
<reference evidence="2 3" key="1">
    <citation type="submission" date="2019-09" db="EMBL/GenBank/DDBJ databases">
        <title>Draft genome of the ectomycorrhizal ascomycete Sphaerosporella brunnea.</title>
        <authorList>
            <consortium name="DOE Joint Genome Institute"/>
            <person name="Benucci G.M."/>
            <person name="Marozzi G."/>
            <person name="Antonielli L."/>
            <person name="Sanchez S."/>
            <person name="Marco P."/>
            <person name="Wang X."/>
            <person name="Falini L.B."/>
            <person name="Barry K."/>
            <person name="Haridas S."/>
            <person name="Lipzen A."/>
            <person name="Labutti K."/>
            <person name="Grigoriev I.V."/>
            <person name="Murat C."/>
            <person name="Martin F."/>
            <person name="Albertini E."/>
            <person name="Donnini D."/>
            <person name="Bonito G."/>
        </authorList>
    </citation>
    <scope>NUCLEOTIDE SEQUENCE [LARGE SCALE GENOMIC DNA]</scope>
    <source>
        <strain evidence="2 3">Sb_GMNB300</strain>
    </source>
</reference>
<dbReference type="PANTHER" id="PTHR31862">
    <property type="entry name" value="UPF0261 DOMAIN PROTEIN (AFU_ORTHOLOGUE AFUA_1G10120)"/>
    <property type="match status" value="1"/>
</dbReference>
<dbReference type="SUPFAM" id="SSF51621">
    <property type="entry name" value="Phosphoenolpyruvate/pyruvate domain"/>
    <property type="match status" value="1"/>
</dbReference>
<feature type="domain" description="TIM-barrel" evidence="1">
    <location>
        <begin position="11"/>
        <end position="278"/>
    </location>
</feature>
<dbReference type="InterPro" id="IPR013785">
    <property type="entry name" value="Aldolase_TIM"/>
</dbReference>
<evidence type="ECO:0000259" key="1">
    <source>
        <dbReference type="Pfam" id="PF09370"/>
    </source>
</evidence>
<name>A0A5J5F3C0_9PEZI</name>
<comment type="caution">
    <text evidence="2">The sequence shown here is derived from an EMBL/GenBank/DDBJ whole genome shotgun (WGS) entry which is preliminary data.</text>
</comment>
<dbReference type="InParanoid" id="A0A5J5F3C0"/>
<organism evidence="2 3">
    <name type="scientific">Sphaerosporella brunnea</name>
    <dbReference type="NCBI Taxonomy" id="1250544"/>
    <lineage>
        <taxon>Eukaryota</taxon>
        <taxon>Fungi</taxon>
        <taxon>Dikarya</taxon>
        <taxon>Ascomycota</taxon>
        <taxon>Pezizomycotina</taxon>
        <taxon>Pezizomycetes</taxon>
        <taxon>Pezizales</taxon>
        <taxon>Pyronemataceae</taxon>
        <taxon>Sphaerosporella</taxon>
    </lineage>
</organism>
<dbReference type="Proteomes" id="UP000326924">
    <property type="component" value="Unassembled WGS sequence"/>
</dbReference>
<evidence type="ECO:0000313" key="3">
    <source>
        <dbReference type="Proteomes" id="UP000326924"/>
    </source>
</evidence>
<protein>
    <submittedName>
        <fullName evidence="2">TIM-barrel enzyme family protein</fullName>
    </submittedName>
</protein>
<dbReference type="InterPro" id="IPR051353">
    <property type="entry name" value="Tobamovirus_resist_UPF0261"/>
</dbReference>
<dbReference type="PIRSF" id="PIRSF034452">
    <property type="entry name" value="TIM-br_sig_trnsd"/>
    <property type="match status" value="1"/>
</dbReference>
<dbReference type="AlphaFoldDB" id="A0A5J5F3C0"/>
<keyword evidence="3" id="KW-1185">Reference proteome</keyword>
<dbReference type="Gene3D" id="3.20.20.70">
    <property type="entry name" value="Aldolase class I"/>
    <property type="match status" value="1"/>
</dbReference>
<dbReference type="Pfam" id="PF09370">
    <property type="entry name" value="PEP_hydrolase"/>
    <property type="match status" value="1"/>
</dbReference>
<dbReference type="GO" id="GO:0003824">
    <property type="term" value="F:catalytic activity"/>
    <property type="evidence" value="ECO:0007669"/>
    <property type="project" value="InterPro"/>
</dbReference>
<dbReference type="PANTHER" id="PTHR31862:SF1">
    <property type="entry name" value="UPF0261 DOMAIN PROTEIN (AFU_ORTHOLOGUE AFUA_1G10120)"/>
    <property type="match status" value="1"/>
</dbReference>
<proteinExistence type="predicted"/>
<dbReference type="EMBL" id="VXIS01000043">
    <property type="protein sequence ID" value="KAA8910704.1"/>
    <property type="molecule type" value="Genomic_DNA"/>
</dbReference>